<protein>
    <submittedName>
        <fullName evidence="1">SatD family (SatD)</fullName>
    </submittedName>
</protein>
<evidence type="ECO:0000313" key="1">
    <source>
        <dbReference type="EMBL" id="SMD44601.1"/>
    </source>
</evidence>
<keyword evidence="2" id="KW-1185">Reference proteome</keyword>
<proteinExistence type="predicted"/>
<dbReference type="Proteomes" id="UP000192333">
    <property type="component" value="Chromosome I"/>
</dbReference>
<evidence type="ECO:0000313" key="2">
    <source>
        <dbReference type="Proteomes" id="UP000192333"/>
    </source>
</evidence>
<organism evidence="1 2">
    <name type="scientific">Aquiflexum balticum DSM 16537</name>
    <dbReference type="NCBI Taxonomy" id="758820"/>
    <lineage>
        <taxon>Bacteria</taxon>
        <taxon>Pseudomonadati</taxon>
        <taxon>Bacteroidota</taxon>
        <taxon>Cytophagia</taxon>
        <taxon>Cytophagales</taxon>
        <taxon>Cyclobacteriaceae</taxon>
        <taxon>Aquiflexum</taxon>
    </lineage>
</organism>
<accession>A0A1W2H6T4</accession>
<sequence>MLAVITGDIIDSRSLGNQEEWLIPIQSLFSKWGRVNETWEIFRGDSFQLEELDPLDALRKAFMIKATIKSITGDQLQKRMGPVDVRMSIGIGEKQNEFTPIGTRTGSAYFHSGEAFELLRKKEQNLMIKSDWEDFDREINLMFKLALILMDNWTVNAAEIVAIGLENPSLKQVEIASMLELEQQSVSGRFKRAYFEELMELDNVYRLKLKKLLP</sequence>
<reference evidence="2" key="1">
    <citation type="submission" date="2017-04" db="EMBL/GenBank/DDBJ databases">
        <authorList>
            <person name="Varghese N."/>
            <person name="Submissions S."/>
        </authorList>
    </citation>
    <scope>NUCLEOTIDE SEQUENCE [LARGE SCALE GENOMIC DNA]</scope>
    <source>
        <strain evidence="2">DSM 16537</strain>
    </source>
</reference>
<dbReference type="RefSeq" id="WP_084121398.1">
    <property type="nucleotide sequence ID" value="NZ_LT838813.1"/>
</dbReference>
<dbReference type="STRING" id="758820.SAMN00777080_3225"/>
<name>A0A1W2H6T4_9BACT</name>
<dbReference type="InterPro" id="IPR032580">
    <property type="entry name" value="SatD"/>
</dbReference>
<dbReference type="EMBL" id="LT838813">
    <property type="protein sequence ID" value="SMD44601.1"/>
    <property type="molecule type" value="Genomic_DNA"/>
</dbReference>
<dbReference type="Pfam" id="PF16264">
    <property type="entry name" value="SatD"/>
    <property type="match status" value="1"/>
</dbReference>
<dbReference type="OrthoDB" id="7064118at2"/>
<dbReference type="AlphaFoldDB" id="A0A1W2H6T4"/>
<gene>
    <name evidence="1" type="ORF">SAMN00777080_3225</name>
</gene>